<keyword evidence="1" id="KW-0732">Signal</keyword>
<dbReference type="Gene3D" id="2.120.10.30">
    <property type="entry name" value="TolB, C-terminal domain"/>
    <property type="match status" value="1"/>
</dbReference>
<dbReference type="AlphaFoldDB" id="A0A7W6KMS8"/>
<dbReference type="Proteomes" id="UP000530571">
    <property type="component" value="Unassembled WGS sequence"/>
</dbReference>
<accession>A0A7W6KMS8</accession>
<gene>
    <name evidence="3" type="ORF">GGR30_004035</name>
</gene>
<dbReference type="EMBL" id="JACIDZ010000016">
    <property type="protein sequence ID" value="MBB4124083.1"/>
    <property type="molecule type" value="Genomic_DNA"/>
</dbReference>
<dbReference type="PANTHER" id="PTHR19328:SF75">
    <property type="entry name" value="ALDOSE SUGAR DEHYDROGENASE YLII"/>
    <property type="match status" value="1"/>
</dbReference>
<dbReference type="SUPFAM" id="SSF50952">
    <property type="entry name" value="Soluble quinoprotein glucose dehydrogenase"/>
    <property type="match status" value="1"/>
</dbReference>
<evidence type="ECO:0000256" key="1">
    <source>
        <dbReference type="SAM" id="SignalP"/>
    </source>
</evidence>
<organism evidence="3 4">
    <name type="scientific">Martelella radicis</name>
    <dbReference type="NCBI Taxonomy" id="1397476"/>
    <lineage>
        <taxon>Bacteria</taxon>
        <taxon>Pseudomonadati</taxon>
        <taxon>Pseudomonadota</taxon>
        <taxon>Alphaproteobacteria</taxon>
        <taxon>Hyphomicrobiales</taxon>
        <taxon>Aurantimonadaceae</taxon>
        <taxon>Martelella</taxon>
    </lineage>
</organism>
<name>A0A7W6KMS8_9HYPH</name>
<dbReference type="InterPro" id="IPR011042">
    <property type="entry name" value="6-blade_b-propeller_TolB-like"/>
</dbReference>
<evidence type="ECO:0000313" key="4">
    <source>
        <dbReference type="Proteomes" id="UP000530571"/>
    </source>
</evidence>
<feature type="domain" description="Glucose/Sorbosone dehydrogenase" evidence="2">
    <location>
        <begin position="40"/>
        <end position="368"/>
    </location>
</feature>
<feature type="chain" id="PRO_5031382093" evidence="1">
    <location>
        <begin position="27"/>
        <end position="372"/>
    </location>
</feature>
<dbReference type="InterPro" id="IPR012938">
    <property type="entry name" value="Glc/Sorbosone_DH"/>
</dbReference>
<dbReference type="Pfam" id="PF07995">
    <property type="entry name" value="GSDH"/>
    <property type="match status" value="1"/>
</dbReference>
<proteinExistence type="predicted"/>
<dbReference type="PANTHER" id="PTHR19328">
    <property type="entry name" value="HEDGEHOG-INTERACTING PROTEIN"/>
    <property type="match status" value="1"/>
</dbReference>
<reference evidence="3 4" key="1">
    <citation type="submission" date="2020-08" db="EMBL/GenBank/DDBJ databases">
        <title>Genomic Encyclopedia of Type Strains, Phase IV (KMG-IV): sequencing the most valuable type-strain genomes for metagenomic binning, comparative biology and taxonomic classification.</title>
        <authorList>
            <person name="Goeker M."/>
        </authorList>
    </citation>
    <scope>NUCLEOTIDE SEQUENCE [LARGE SCALE GENOMIC DNA]</scope>
    <source>
        <strain evidence="3 4">DSM 28101</strain>
    </source>
</reference>
<keyword evidence="4" id="KW-1185">Reference proteome</keyword>
<protein>
    <submittedName>
        <fullName evidence="3">Glucose/arabinose dehydrogenase</fullName>
    </submittedName>
</protein>
<sequence>MIFSLSKSVMTAALAGLILSTASVRAETPPHEVEEIASGLANPWSVEPFEDGGYLVSERPGRLNIIDPDGTIRQVSGLPDIHAAGQGGLLDLALDPDFSDNQVIYFTASIAGDGGQGTAVFRATLDRAAAELSAVEQIFAMNRFTGTNRHFGSRIAIDNDGYLYFGIGDRGESDRAQNAGDHAGSILRIRPDGSVPDGNPFAGDGDALAEIWSIGHRNPQGITIDPATGILYTVEHGARGGDEINIPEAGANYGWPEISYGVHYSGAKIGKGTHAEGLEQPLYYWDPSIAPGAIAVYRGDMFPEWDGDFLVTALKDRLLSHVALDDNGVPTAENRLFEDRFGRLRDVKIAPDGAVLLTTDEANGQLLRVYRP</sequence>
<dbReference type="RefSeq" id="WP_343066525.1">
    <property type="nucleotide sequence ID" value="NZ_JACIDZ010000016.1"/>
</dbReference>
<comment type="caution">
    <text evidence="3">The sequence shown here is derived from an EMBL/GenBank/DDBJ whole genome shotgun (WGS) entry which is preliminary data.</text>
</comment>
<dbReference type="InterPro" id="IPR011041">
    <property type="entry name" value="Quinoprot_gluc/sorb_DH_b-prop"/>
</dbReference>
<evidence type="ECO:0000313" key="3">
    <source>
        <dbReference type="EMBL" id="MBB4124083.1"/>
    </source>
</evidence>
<feature type="signal peptide" evidence="1">
    <location>
        <begin position="1"/>
        <end position="26"/>
    </location>
</feature>
<evidence type="ECO:0000259" key="2">
    <source>
        <dbReference type="Pfam" id="PF07995"/>
    </source>
</evidence>